<keyword evidence="2" id="KW-1133">Transmembrane helix</keyword>
<proteinExistence type="predicted"/>
<reference evidence="3 4" key="1">
    <citation type="submission" date="2020-08" db="EMBL/GenBank/DDBJ databases">
        <title>Genomic Encyclopedia of Type Strains, Phase IV (KMG-IV): sequencing the most valuable type-strain genomes for metagenomic binning, comparative biology and taxonomic classification.</title>
        <authorList>
            <person name="Goeker M."/>
        </authorList>
    </citation>
    <scope>NUCLEOTIDE SEQUENCE [LARGE SCALE GENOMIC DNA]</scope>
    <source>
        <strain evidence="3 4">DSM 19371</strain>
    </source>
</reference>
<evidence type="ECO:0000256" key="2">
    <source>
        <dbReference type="SAM" id="Phobius"/>
    </source>
</evidence>
<gene>
    <name evidence="3" type="ORF">GGQ90_000445</name>
</gene>
<evidence type="ECO:0000256" key="1">
    <source>
        <dbReference type="SAM" id="MobiDB-lite"/>
    </source>
</evidence>
<dbReference type="Proteomes" id="UP000590524">
    <property type="component" value="Unassembled WGS sequence"/>
</dbReference>
<evidence type="ECO:0000313" key="3">
    <source>
        <dbReference type="EMBL" id="MBB4146690.1"/>
    </source>
</evidence>
<name>A0A7W6LLS5_9SPHN</name>
<protein>
    <submittedName>
        <fullName evidence="3">Uncharacterized protein</fullName>
    </submittedName>
</protein>
<dbReference type="RefSeq" id="WP_188080625.1">
    <property type="nucleotide sequence ID" value="NZ_JACIEU010000002.1"/>
</dbReference>
<dbReference type="AlphaFoldDB" id="A0A7W6LLS5"/>
<sequence length="62" mass="6460">MKKDQESVPDFGAEALQPEDNAPDLAEAARKSAGKAAWMGTAVGIGSAAIVAALLYTSKKRR</sequence>
<accession>A0A7W6LLS5</accession>
<organism evidence="3 4">
    <name type="scientific">Sphingobium scionense</name>
    <dbReference type="NCBI Taxonomy" id="1404341"/>
    <lineage>
        <taxon>Bacteria</taxon>
        <taxon>Pseudomonadati</taxon>
        <taxon>Pseudomonadota</taxon>
        <taxon>Alphaproteobacteria</taxon>
        <taxon>Sphingomonadales</taxon>
        <taxon>Sphingomonadaceae</taxon>
        <taxon>Sphingobium</taxon>
    </lineage>
</organism>
<feature type="transmembrane region" description="Helical" evidence="2">
    <location>
        <begin position="36"/>
        <end position="56"/>
    </location>
</feature>
<keyword evidence="2" id="KW-0472">Membrane</keyword>
<keyword evidence="2" id="KW-0812">Transmembrane</keyword>
<feature type="region of interest" description="Disordered" evidence="1">
    <location>
        <begin position="1"/>
        <end position="30"/>
    </location>
</feature>
<dbReference type="EMBL" id="JACIEU010000002">
    <property type="protein sequence ID" value="MBB4146690.1"/>
    <property type="molecule type" value="Genomic_DNA"/>
</dbReference>
<evidence type="ECO:0000313" key="4">
    <source>
        <dbReference type="Proteomes" id="UP000590524"/>
    </source>
</evidence>
<comment type="caution">
    <text evidence="3">The sequence shown here is derived from an EMBL/GenBank/DDBJ whole genome shotgun (WGS) entry which is preliminary data.</text>
</comment>
<keyword evidence="4" id="KW-1185">Reference proteome</keyword>